<feature type="compositionally biased region" description="Low complexity" evidence="1">
    <location>
        <begin position="1"/>
        <end position="14"/>
    </location>
</feature>
<protein>
    <submittedName>
        <fullName evidence="2">Uncharacterized protein</fullName>
    </submittedName>
</protein>
<feature type="region of interest" description="Disordered" evidence="1">
    <location>
        <begin position="216"/>
        <end position="236"/>
    </location>
</feature>
<evidence type="ECO:0000313" key="3">
    <source>
        <dbReference type="Proteomes" id="UP000646738"/>
    </source>
</evidence>
<accession>A0ABQ3R993</accession>
<comment type="caution">
    <text evidence="2">The sequence shown here is derived from an EMBL/GenBank/DDBJ whole genome shotgun (WGS) entry which is preliminary data.</text>
</comment>
<gene>
    <name evidence="2" type="ORF">Srubr_22610</name>
</gene>
<evidence type="ECO:0000313" key="2">
    <source>
        <dbReference type="EMBL" id="GHI52415.1"/>
    </source>
</evidence>
<feature type="region of interest" description="Disordered" evidence="1">
    <location>
        <begin position="1"/>
        <end position="51"/>
    </location>
</feature>
<evidence type="ECO:0000256" key="1">
    <source>
        <dbReference type="SAM" id="MobiDB-lite"/>
    </source>
</evidence>
<dbReference type="Proteomes" id="UP000646738">
    <property type="component" value="Unassembled WGS sequence"/>
</dbReference>
<feature type="region of interest" description="Disordered" evidence="1">
    <location>
        <begin position="177"/>
        <end position="199"/>
    </location>
</feature>
<dbReference type="EMBL" id="BNEA01000007">
    <property type="protein sequence ID" value="GHI52415.1"/>
    <property type="molecule type" value="Genomic_DNA"/>
</dbReference>
<feature type="compositionally biased region" description="Basic residues" evidence="1">
    <location>
        <begin position="226"/>
        <end position="236"/>
    </location>
</feature>
<sequence length="236" mass="24777">MTMKTATDSTTSTAPGRQRLDRGTAGAAAGEGGPVRGRDMASSRRGEGRGYGSVARAEWFRAGGSGFGVFEWGGADRADTGAVERPGRFGPTDRAGRIRAVGRVRGSRSVDRVGRNRSADSLGAEPRYPVESPGGMAVTAVPFPPGAVGGLRTLSGEFRARTGLMGASPGEKDCDHLAKGTRSAPERRPMTAKITDRGEARTRAGIMRMIGQPAAMSGVLIESDRTKRRTGQTRSR</sequence>
<feature type="compositionally biased region" description="Basic and acidic residues" evidence="1">
    <location>
        <begin position="108"/>
        <end position="118"/>
    </location>
</feature>
<reference evidence="3" key="1">
    <citation type="submission" date="2023-07" db="EMBL/GenBank/DDBJ databases">
        <title>Whole genome shotgun sequence of Streptomyces achromogenes subsp. rubradiris NBRC 14000.</title>
        <authorList>
            <person name="Komaki H."/>
            <person name="Tamura T."/>
        </authorList>
    </citation>
    <scope>NUCLEOTIDE SEQUENCE [LARGE SCALE GENOMIC DNA]</scope>
    <source>
        <strain evidence="3">NBRC 14000</strain>
    </source>
</reference>
<keyword evidence="3" id="KW-1185">Reference proteome</keyword>
<feature type="region of interest" description="Disordered" evidence="1">
    <location>
        <begin position="106"/>
        <end position="130"/>
    </location>
</feature>
<feature type="compositionally biased region" description="Basic and acidic residues" evidence="1">
    <location>
        <begin position="36"/>
        <end position="48"/>
    </location>
</feature>
<organism evidence="2 3">
    <name type="scientific">Streptomyces rubradiris</name>
    <name type="common">Streptomyces achromogenes subsp. rubradiris</name>
    <dbReference type="NCBI Taxonomy" id="285531"/>
    <lineage>
        <taxon>Bacteria</taxon>
        <taxon>Bacillati</taxon>
        <taxon>Actinomycetota</taxon>
        <taxon>Actinomycetes</taxon>
        <taxon>Kitasatosporales</taxon>
        <taxon>Streptomycetaceae</taxon>
        <taxon>Streptomyces</taxon>
    </lineage>
</organism>
<proteinExistence type="predicted"/>
<name>A0ABQ3R993_STRRR</name>